<feature type="coiled-coil region" evidence="1">
    <location>
        <begin position="13"/>
        <end position="40"/>
    </location>
</feature>
<keyword evidence="1" id="KW-0175">Coiled coil</keyword>
<reference evidence="2" key="1">
    <citation type="submission" date="2020-04" db="EMBL/GenBank/DDBJ databases">
        <authorList>
            <person name="Chiriac C."/>
            <person name="Salcher M."/>
            <person name="Ghai R."/>
            <person name="Kavagutti S V."/>
        </authorList>
    </citation>
    <scope>NUCLEOTIDE SEQUENCE</scope>
</reference>
<gene>
    <name evidence="2" type="ORF">UFOVP775_10</name>
</gene>
<proteinExistence type="predicted"/>
<accession>A0A6J5NRQ9</accession>
<evidence type="ECO:0008006" key="3">
    <source>
        <dbReference type="Google" id="ProtNLM"/>
    </source>
</evidence>
<evidence type="ECO:0000313" key="2">
    <source>
        <dbReference type="EMBL" id="CAB4162059.1"/>
    </source>
</evidence>
<protein>
    <recommendedName>
        <fullName evidence="3">Phage protein</fullName>
    </recommendedName>
</protein>
<name>A0A6J5NRQ9_9CAUD</name>
<evidence type="ECO:0000256" key="1">
    <source>
        <dbReference type="SAM" id="Coils"/>
    </source>
</evidence>
<sequence length="87" mass="9791">MARNKINDLRDHLFAALERLDNDELSAEELQKELDKAEAVAQIGNVIINSAKIEVEFIKATGMIRTNTDLFKGVQDESRQLYNGGEN</sequence>
<organism evidence="2">
    <name type="scientific">uncultured Caudovirales phage</name>
    <dbReference type="NCBI Taxonomy" id="2100421"/>
    <lineage>
        <taxon>Viruses</taxon>
        <taxon>Duplodnaviria</taxon>
        <taxon>Heunggongvirae</taxon>
        <taxon>Uroviricota</taxon>
        <taxon>Caudoviricetes</taxon>
        <taxon>Peduoviridae</taxon>
        <taxon>Maltschvirus</taxon>
        <taxon>Maltschvirus maltsch</taxon>
    </lineage>
</organism>
<dbReference type="EMBL" id="LR796725">
    <property type="protein sequence ID" value="CAB4162059.1"/>
    <property type="molecule type" value="Genomic_DNA"/>
</dbReference>